<evidence type="ECO:0000256" key="2">
    <source>
        <dbReference type="PROSITE-ProRule" id="PRU00703"/>
    </source>
</evidence>
<evidence type="ECO:0000256" key="1">
    <source>
        <dbReference type="ARBA" id="ARBA00023122"/>
    </source>
</evidence>
<organism evidence="4 5">
    <name type="scientific">Neptunomonas marina</name>
    <dbReference type="NCBI Taxonomy" id="1815562"/>
    <lineage>
        <taxon>Bacteria</taxon>
        <taxon>Pseudomonadati</taxon>
        <taxon>Pseudomonadota</taxon>
        <taxon>Gammaproteobacteria</taxon>
        <taxon>Oceanospirillales</taxon>
        <taxon>Oceanospirillaceae</taxon>
        <taxon>Neptunomonas</taxon>
    </lineage>
</organism>
<dbReference type="CDD" id="cd04629">
    <property type="entry name" value="CBS_pair_bac"/>
    <property type="match status" value="1"/>
</dbReference>
<reference evidence="4 5" key="1">
    <citation type="submission" date="2019-01" db="EMBL/GenBank/DDBJ databases">
        <authorList>
            <person name="Chen W.-M."/>
        </authorList>
    </citation>
    <scope>NUCLEOTIDE SEQUENCE [LARGE SCALE GENOMIC DNA]</scope>
    <source>
        <strain evidence="4 5">HPM-16</strain>
    </source>
</reference>
<dbReference type="Proteomes" id="UP000282818">
    <property type="component" value="Unassembled WGS sequence"/>
</dbReference>
<evidence type="ECO:0000259" key="3">
    <source>
        <dbReference type="PROSITE" id="PS51371"/>
    </source>
</evidence>
<dbReference type="SMART" id="SM00116">
    <property type="entry name" value="CBS"/>
    <property type="match status" value="2"/>
</dbReference>
<dbReference type="RefSeq" id="WP_127692337.1">
    <property type="nucleotide sequence ID" value="NZ_SACQ01000001.1"/>
</dbReference>
<proteinExistence type="predicted"/>
<dbReference type="PANTHER" id="PTHR43080">
    <property type="entry name" value="CBS DOMAIN-CONTAINING PROTEIN CBSX3, MITOCHONDRIAL"/>
    <property type="match status" value="1"/>
</dbReference>
<keyword evidence="1 2" id="KW-0129">CBS domain</keyword>
<dbReference type="Pfam" id="PF00571">
    <property type="entry name" value="CBS"/>
    <property type="match status" value="2"/>
</dbReference>
<feature type="domain" description="CBS" evidence="3">
    <location>
        <begin position="11"/>
        <end position="69"/>
    </location>
</feature>
<evidence type="ECO:0000313" key="5">
    <source>
        <dbReference type="Proteomes" id="UP000282818"/>
    </source>
</evidence>
<feature type="domain" description="CBS" evidence="3">
    <location>
        <begin position="79"/>
        <end position="135"/>
    </location>
</feature>
<name>A0A437QC82_9GAMM</name>
<dbReference type="EMBL" id="SACQ01000001">
    <property type="protein sequence ID" value="RVU32168.1"/>
    <property type="molecule type" value="Genomic_DNA"/>
</dbReference>
<comment type="caution">
    <text evidence="4">The sequence shown here is derived from an EMBL/GenBank/DDBJ whole genome shotgun (WGS) entry which is preliminary data.</text>
</comment>
<dbReference type="InterPro" id="IPR051257">
    <property type="entry name" value="Diverse_CBS-Domain"/>
</dbReference>
<dbReference type="InterPro" id="IPR044729">
    <property type="entry name" value="CBS_bac"/>
</dbReference>
<dbReference type="InterPro" id="IPR000644">
    <property type="entry name" value="CBS_dom"/>
</dbReference>
<keyword evidence="5" id="KW-1185">Reference proteome</keyword>
<dbReference type="AlphaFoldDB" id="A0A437QC82"/>
<dbReference type="Gene3D" id="3.10.580.10">
    <property type="entry name" value="CBS-domain"/>
    <property type="match status" value="1"/>
</dbReference>
<accession>A0A437QC82</accession>
<sequence>MLKSVKVQDYMATGLVTFRPETDLFEAINLLLEHRISGAPVTDQHGVLVGLLSEVDCLRAILTLTYHEEEVGGQVKDCMTTDVETVAHDANIVEVAKLFIDKGRRRIPVINDGKLVGQISRRDVLRAVEEFAQHI</sequence>
<evidence type="ECO:0000313" key="4">
    <source>
        <dbReference type="EMBL" id="RVU32168.1"/>
    </source>
</evidence>
<dbReference type="PROSITE" id="PS51371">
    <property type="entry name" value="CBS"/>
    <property type="match status" value="2"/>
</dbReference>
<protein>
    <submittedName>
        <fullName evidence="4">CBS domain-containing protein</fullName>
    </submittedName>
</protein>
<gene>
    <name evidence="4" type="ORF">EOE65_00500</name>
</gene>
<dbReference type="SUPFAM" id="SSF54631">
    <property type="entry name" value="CBS-domain pair"/>
    <property type="match status" value="1"/>
</dbReference>
<dbReference type="PANTHER" id="PTHR43080:SF26">
    <property type="entry name" value="REGULATORY PROTEIN"/>
    <property type="match status" value="1"/>
</dbReference>
<dbReference type="InterPro" id="IPR046342">
    <property type="entry name" value="CBS_dom_sf"/>
</dbReference>